<gene>
    <name evidence="3" type="ORF">MA4_111B14.44</name>
</gene>
<name>Q1ENX2_MUSAC</name>
<accession>Q1ENX2</accession>
<evidence type="ECO:0000313" key="3">
    <source>
        <dbReference type="EMBL" id="ABF72004.1"/>
    </source>
</evidence>
<sequence length="128" mass="13155">MVVVVICLEVRVVFHSFGRYLHAPPPLNYLLVTVTMLGGASGVGAYAVGMVGDAFSSAAFTVLSVLVSAAGAIVIGFPVLPIDTWYTGVPGGTNIQKDGETSEQGGGDGEGEESSRGGEEMFWLSTVG</sequence>
<proteinExistence type="predicted"/>
<dbReference type="PANTHER" id="PTHR35313:SF1">
    <property type="entry name" value="NO EXINE FORMATION 1"/>
    <property type="match status" value="1"/>
</dbReference>
<keyword evidence="2" id="KW-1133">Transmembrane helix</keyword>
<keyword evidence="2" id="KW-0812">Transmembrane</keyword>
<feature type="transmembrane region" description="Helical" evidence="2">
    <location>
        <begin position="27"/>
        <end position="48"/>
    </location>
</feature>
<organism evidence="3">
    <name type="scientific">Musa acuminata</name>
    <name type="common">Banana</name>
    <name type="synonym">Musa cavendishii</name>
    <dbReference type="NCBI Taxonomy" id="4641"/>
    <lineage>
        <taxon>Eukaryota</taxon>
        <taxon>Viridiplantae</taxon>
        <taxon>Streptophyta</taxon>
        <taxon>Embryophyta</taxon>
        <taxon>Tracheophyta</taxon>
        <taxon>Spermatophyta</taxon>
        <taxon>Magnoliopsida</taxon>
        <taxon>Liliopsida</taxon>
        <taxon>Zingiberales</taxon>
        <taxon>Musaceae</taxon>
        <taxon>Musa</taxon>
    </lineage>
</organism>
<evidence type="ECO:0000256" key="2">
    <source>
        <dbReference type="SAM" id="Phobius"/>
    </source>
</evidence>
<feature type="region of interest" description="Disordered" evidence="1">
    <location>
        <begin position="91"/>
        <end position="128"/>
    </location>
</feature>
<keyword evidence="2" id="KW-0472">Membrane</keyword>
<dbReference type="EMBL" id="AC186954">
    <property type="protein sequence ID" value="ABF72004.1"/>
    <property type="molecule type" value="Genomic_DNA"/>
</dbReference>
<protein>
    <submittedName>
        <fullName evidence="3">Uncharacterized protein</fullName>
    </submittedName>
</protein>
<reference evidence="3" key="1">
    <citation type="submission" date="2006-05" db="EMBL/GenBank/DDBJ databases">
        <authorList>
            <person name="Ciampi A.Y."/>
            <person name="Santos C.M.R."/>
            <person name="da Silva F.R."/>
            <person name="Pappas G.J. Jr"/>
            <person name="Ronning C.M."/>
            <person name="Cheung F."/>
            <person name="Haas B.J."/>
            <person name="Piffanelli P."/>
            <person name="Town C.D."/>
            <person name="Miller R.N.G."/>
            <person name="Souza M.T. Jr."/>
        </authorList>
    </citation>
    <scope>NUCLEOTIDE SEQUENCE</scope>
</reference>
<dbReference type="AlphaFoldDB" id="Q1ENX2"/>
<dbReference type="PANTHER" id="PTHR35313">
    <property type="entry name" value="NO EXINE FORMATION 1"/>
    <property type="match status" value="1"/>
</dbReference>
<feature type="transmembrane region" description="Helical" evidence="2">
    <location>
        <begin position="60"/>
        <end position="80"/>
    </location>
</feature>
<evidence type="ECO:0000256" key="1">
    <source>
        <dbReference type="SAM" id="MobiDB-lite"/>
    </source>
</evidence>